<reference evidence="12 14" key="1">
    <citation type="journal article" date="2014" name="Genome Announc.">
        <title>Draft Genome Sequences of Two Vibrionaceae Species, Vibrio ponticus C121 and Photobacterium aphoticum C119, Isolated as Coral Reef Microbiota.</title>
        <authorList>
            <person name="Al-saari N."/>
            <person name="Meirelles P.M."/>
            <person name="Mino S."/>
            <person name="Suda W."/>
            <person name="Oshima K."/>
            <person name="Hattori M."/>
            <person name="Ohkuma M."/>
            <person name="Thompson F.L."/>
            <person name="Gomez-Gil B."/>
            <person name="Sawabe T."/>
            <person name="Sawabe T."/>
        </authorList>
    </citation>
    <scope>NUCLEOTIDE SEQUENCE [LARGE SCALE GENOMIC DNA]</scope>
    <source>
        <strain evidence="12 14">JCM 19237</strain>
    </source>
</reference>
<dbReference type="SUPFAM" id="SSF117143">
    <property type="entry name" value="Flagellar hook protein flgE"/>
    <property type="match status" value="1"/>
</dbReference>
<evidence type="ECO:0000259" key="10">
    <source>
        <dbReference type="Pfam" id="PF06429"/>
    </source>
</evidence>
<dbReference type="InterPro" id="IPR020013">
    <property type="entry name" value="Flagellar_FlgE/F/G"/>
</dbReference>
<dbReference type="NCBIfam" id="TIGR02488">
    <property type="entry name" value="flgG_G_neg"/>
    <property type="match status" value="1"/>
</dbReference>
<evidence type="ECO:0000256" key="8">
    <source>
        <dbReference type="RuleBase" id="RU362116"/>
    </source>
</evidence>
<keyword evidence="12" id="KW-0966">Cell projection</keyword>
<dbReference type="InterPro" id="IPR053967">
    <property type="entry name" value="LlgE_F_G-like_D1"/>
</dbReference>
<gene>
    <name evidence="13" type="primary">flgG</name>
    <name evidence="13" type="ORF">ABT58_02625</name>
    <name evidence="12" type="ORF">JCM19237_3940</name>
</gene>
<dbReference type="PATRIC" id="fig|754436.4.peg.553"/>
<feature type="domain" description="Flagellar basal-body/hook protein C-terminal" evidence="10">
    <location>
        <begin position="216"/>
        <end position="260"/>
    </location>
</feature>
<dbReference type="Proteomes" id="UP000029227">
    <property type="component" value="Unassembled WGS sequence"/>
</dbReference>
<keyword evidence="12" id="KW-0969">Cilium</keyword>
<evidence type="ECO:0000259" key="11">
    <source>
        <dbReference type="Pfam" id="PF22692"/>
    </source>
</evidence>
<dbReference type="InterPro" id="IPR019776">
    <property type="entry name" value="Flagellar_basal_body_rod_CS"/>
</dbReference>
<evidence type="ECO:0000313" key="14">
    <source>
        <dbReference type="Proteomes" id="UP000029227"/>
    </source>
</evidence>
<evidence type="ECO:0000256" key="2">
    <source>
        <dbReference type="ARBA" id="ARBA00009677"/>
    </source>
</evidence>
<comment type="subunit">
    <text evidence="5 8">The basal body constitutes a major portion of the flagellar organelle and consists of four rings (L,P,S, and M) mounted on a central rod. The rod consists of about 26 subunits of FlgG in the distal portion, and FlgB, FlgC and FlgF are thought to build up the proximal portion of the rod with about 6 subunits each.</text>
</comment>
<comment type="subcellular location">
    <subcellularLocation>
        <location evidence="1 8">Bacterial flagellum basal body</location>
    </subcellularLocation>
</comment>
<accession>A0A090QYD0</accession>
<protein>
    <recommendedName>
        <fullName evidence="3 7">Flagellar basal-body rod protein FlgG</fullName>
    </recommendedName>
    <alternativeName>
        <fullName evidence="6 8">Distal rod protein</fullName>
    </alternativeName>
</protein>
<evidence type="ECO:0000256" key="4">
    <source>
        <dbReference type="ARBA" id="ARBA00023143"/>
    </source>
</evidence>
<dbReference type="STRING" id="754436.JCM19237_3940"/>
<dbReference type="Pfam" id="PF22692">
    <property type="entry name" value="LlgE_F_G_D1"/>
    <property type="match status" value="1"/>
</dbReference>
<feature type="domain" description="Flagellar hook protein FlgE/F/G-like D1" evidence="11">
    <location>
        <begin position="96"/>
        <end position="160"/>
    </location>
</feature>
<dbReference type="NCBIfam" id="TIGR03506">
    <property type="entry name" value="FlgEFG_subfam"/>
    <property type="match status" value="2"/>
</dbReference>
<dbReference type="GO" id="GO:0071978">
    <property type="term" value="P:bacterial-type flagellum-dependent swarming motility"/>
    <property type="evidence" value="ECO:0007669"/>
    <property type="project" value="TreeGrafter"/>
</dbReference>
<name>A0A090QYD0_9GAMM</name>
<dbReference type="AlphaFoldDB" id="A0A090QYD0"/>
<evidence type="ECO:0000256" key="1">
    <source>
        <dbReference type="ARBA" id="ARBA00004117"/>
    </source>
</evidence>
<dbReference type="GO" id="GO:0009426">
    <property type="term" value="C:bacterial-type flagellum basal body, distal rod"/>
    <property type="evidence" value="ECO:0007669"/>
    <property type="project" value="UniProtKB-UniRule"/>
</dbReference>
<dbReference type="eggNOG" id="COG4786">
    <property type="taxonomic scope" value="Bacteria"/>
</dbReference>
<dbReference type="PROSITE" id="PS00588">
    <property type="entry name" value="FLAGELLA_BB_ROD"/>
    <property type="match status" value="1"/>
</dbReference>
<dbReference type="OrthoDB" id="9804559at2"/>
<evidence type="ECO:0000259" key="9">
    <source>
        <dbReference type="Pfam" id="PF00460"/>
    </source>
</evidence>
<proteinExistence type="inferred from homology"/>
<dbReference type="EMBL" id="BBMN01000013">
    <property type="protein sequence ID" value="GAL06874.1"/>
    <property type="molecule type" value="Genomic_DNA"/>
</dbReference>
<evidence type="ECO:0000313" key="12">
    <source>
        <dbReference type="EMBL" id="GAL06874.1"/>
    </source>
</evidence>
<organism evidence="12 14">
    <name type="scientific">Photobacterium aphoticum</name>
    <dbReference type="NCBI Taxonomy" id="754436"/>
    <lineage>
        <taxon>Bacteria</taxon>
        <taxon>Pseudomonadati</taxon>
        <taxon>Pseudomonadota</taxon>
        <taxon>Gammaproteobacteria</taxon>
        <taxon>Vibrionales</taxon>
        <taxon>Vibrionaceae</taxon>
        <taxon>Photobacterium</taxon>
    </lineage>
</organism>
<feature type="domain" description="Flagellar basal body rod protein N-terminal" evidence="9">
    <location>
        <begin position="8"/>
        <end position="35"/>
    </location>
</feature>
<dbReference type="InterPro" id="IPR010930">
    <property type="entry name" value="Flg_bb/hook_C_dom"/>
</dbReference>
<dbReference type="InterPro" id="IPR001444">
    <property type="entry name" value="Flag_bb_rod_N"/>
</dbReference>
<keyword evidence="15" id="KW-1185">Reference proteome</keyword>
<keyword evidence="4 8" id="KW-0975">Bacterial flagellum</keyword>
<sequence>MHPALWVSKTGLDAQQTNISTISNNLANASTVGFKKSRAVFEDLFYQNINQPGGQSTQDTELPTGLMVGAGSKVVATQKVFTQGNTQTTNNAMDMMIEGEGFFQILMPDGNMGYTRNGQFTLNAEGQLVTTGSGYVLQPEIVVPEDAVGVTVGTDGEVSARIRGQQENQVLGQITTVSFINPGGLEPVGQNLFLPTGASGDAQEGVPGLAGLGSIRQSMLETSNVNVTEELVNMIEAQRVYEMNSKVISTVDQMLSYVNQQL</sequence>
<dbReference type="RefSeq" id="WP_047872813.1">
    <property type="nucleotide sequence ID" value="NZ_BMYC01000007.1"/>
</dbReference>
<evidence type="ECO:0000256" key="7">
    <source>
        <dbReference type="NCBIfam" id="TIGR02488"/>
    </source>
</evidence>
<dbReference type="EMBL" id="LDOV01000005">
    <property type="protein sequence ID" value="KLV02556.1"/>
    <property type="molecule type" value="Genomic_DNA"/>
</dbReference>
<evidence type="ECO:0000313" key="13">
    <source>
        <dbReference type="EMBL" id="KLV02556.1"/>
    </source>
</evidence>
<dbReference type="Pfam" id="PF00460">
    <property type="entry name" value="Flg_bb_rod"/>
    <property type="match status" value="1"/>
</dbReference>
<reference evidence="13 15" key="2">
    <citation type="submission" date="2015-05" db="EMBL/GenBank/DDBJ databases">
        <title>Photobacterium galathea sp. nov.</title>
        <authorList>
            <person name="Machado H."/>
            <person name="Gram L."/>
        </authorList>
    </citation>
    <scope>NUCLEOTIDE SEQUENCE [LARGE SCALE GENOMIC DNA]</scope>
    <source>
        <strain evidence="13 15">DSM 25995</strain>
    </source>
</reference>
<comment type="caution">
    <text evidence="12">The sequence shown here is derived from an EMBL/GenBank/DDBJ whole genome shotgun (WGS) entry which is preliminary data.</text>
</comment>
<dbReference type="InterPro" id="IPR037925">
    <property type="entry name" value="FlgE/F/G-like"/>
</dbReference>
<comment type="similarity">
    <text evidence="2 8">Belongs to the flagella basal body rod proteins family.</text>
</comment>
<dbReference type="Proteomes" id="UP000036426">
    <property type="component" value="Unassembled WGS sequence"/>
</dbReference>
<evidence type="ECO:0000313" key="15">
    <source>
        <dbReference type="Proteomes" id="UP000036426"/>
    </source>
</evidence>
<evidence type="ECO:0000256" key="3">
    <source>
        <dbReference type="ARBA" id="ARBA00017948"/>
    </source>
</evidence>
<keyword evidence="12" id="KW-0282">Flagellum</keyword>
<dbReference type="PANTHER" id="PTHR30435">
    <property type="entry name" value="FLAGELLAR PROTEIN"/>
    <property type="match status" value="1"/>
</dbReference>
<evidence type="ECO:0000256" key="6">
    <source>
        <dbReference type="ARBA" id="ARBA00032912"/>
    </source>
</evidence>
<dbReference type="PANTHER" id="PTHR30435:SF19">
    <property type="entry name" value="FLAGELLAR BASAL-BODY ROD PROTEIN FLGG"/>
    <property type="match status" value="1"/>
</dbReference>
<dbReference type="Pfam" id="PF06429">
    <property type="entry name" value="Flg_bbr_C"/>
    <property type="match status" value="1"/>
</dbReference>
<evidence type="ECO:0000256" key="5">
    <source>
        <dbReference type="ARBA" id="ARBA00025933"/>
    </source>
</evidence>
<dbReference type="InterPro" id="IPR012834">
    <property type="entry name" value="FlgG_G_neg"/>
</dbReference>